<dbReference type="SMART" id="SM01381">
    <property type="entry name" value="7TM_GPCR_Srsx"/>
    <property type="match status" value="1"/>
</dbReference>
<dbReference type="Ensembl" id="ENSSGRT00000014311.1">
    <property type="protein sequence ID" value="ENSSGRP00000013224.1"/>
    <property type="gene ID" value="ENSSGRG00000008396.1"/>
</dbReference>
<dbReference type="PRINTS" id="PR00237">
    <property type="entry name" value="GPCRRHODOPSN"/>
</dbReference>
<dbReference type="GO" id="GO:0004984">
    <property type="term" value="F:olfactory receptor activity"/>
    <property type="evidence" value="ECO:0007669"/>
    <property type="project" value="InterPro"/>
</dbReference>
<evidence type="ECO:0000313" key="11">
    <source>
        <dbReference type="Proteomes" id="UP000472262"/>
    </source>
</evidence>
<dbReference type="InterPro" id="IPR050402">
    <property type="entry name" value="OR51/52/56-like"/>
</dbReference>
<keyword evidence="5 8" id="KW-1133">Transmembrane helix</keyword>
<feature type="transmembrane region" description="Helical" evidence="8">
    <location>
        <begin position="302"/>
        <end position="323"/>
    </location>
</feature>
<accession>A0A672KRZ9</accession>
<gene>
    <name evidence="10" type="primary">or55c1</name>
</gene>
<dbReference type="InterPro" id="IPR017452">
    <property type="entry name" value="GPCR_Rhodpsn_7TM"/>
</dbReference>
<evidence type="ECO:0000256" key="3">
    <source>
        <dbReference type="ARBA" id="ARBA00022692"/>
    </source>
</evidence>
<dbReference type="Pfam" id="PF13853">
    <property type="entry name" value="7tm_4"/>
    <property type="match status" value="1"/>
</dbReference>
<dbReference type="SUPFAM" id="SSF81321">
    <property type="entry name" value="Family A G protein-coupled receptor-like"/>
    <property type="match status" value="1"/>
</dbReference>
<keyword evidence="11" id="KW-1185">Reference proteome</keyword>
<reference evidence="10" key="1">
    <citation type="submission" date="2025-08" db="UniProtKB">
        <authorList>
            <consortium name="Ensembl"/>
        </authorList>
    </citation>
    <scope>IDENTIFICATION</scope>
</reference>
<comment type="subcellular location">
    <subcellularLocation>
        <location evidence="1">Membrane</location>
        <topology evidence="1">Multi-pass membrane protein</topology>
    </subcellularLocation>
</comment>
<feature type="transmembrane region" description="Helical" evidence="8">
    <location>
        <begin position="142"/>
        <end position="169"/>
    </location>
</feature>
<evidence type="ECO:0000256" key="2">
    <source>
        <dbReference type="ARBA" id="ARBA00022606"/>
    </source>
</evidence>
<feature type="transmembrane region" description="Helical" evidence="8">
    <location>
        <begin position="58"/>
        <end position="79"/>
    </location>
</feature>
<dbReference type="AlphaFoldDB" id="A0A672KRZ9"/>
<feature type="transmembrane region" description="Helical" evidence="8">
    <location>
        <begin position="28"/>
        <end position="51"/>
    </location>
</feature>
<evidence type="ECO:0000256" key="5">
    <source>
        <dbReference type="ARBA" id="ARBA00022989"/>
    </source>
</evidence>
<dbReference type="Gene3D" id="1.20.1070.10">
    <property type="entry name" value="Rhodopsin 7-helix transmembrane proteins"/>
    <property type="match status" value="1"/>
</dbReference>
<name>A0A672KRZ9_SINGR</name>
<proteinExistence type="predicted"/>
<evidence type="ECO:0000256" key="6">
    <source>
        <dbReference type="ARBA" id="ARBA00023136"/>
    </source>
</evidence>
<evidence type="ECO:0000256" key="7">
    <source>
        <dbReference type="ARBA" id="ARBA00023224"/>
    </source>
</evidence>
<dbReference type="PANTHER" id="PTHR26450:SF391">
    <property type="entry name" value="ODORANT RECEPTOR-RELATED"/>
    <property type="match status" value="1"/>
</dbReference>
<sequence length="329" mass="37379">MGDRSVNFSFTEFQLIGFTDLKGYRPLLFIPFCIILVYTLFANGILIIIIAKERKLHAPMYILIGLIAALGFFVPIYFIPRMLVGFLWEMNTITRHECLIQMFCLHFSACFQSTILLGMAVDRYFAIIYPLRYNDFVSLTNSLIFFAILSIRNAVSIIAMVGLVVPLTFCKTNLIYHSFCEHTSVVNLACNDLTKNYLALTVAFGITSADCFLIFCSYVIIFVVIFRSPSGESRHKAIHTCTTHIMTIVIAYISVTAAFVGYRVATIPRDARILTSAMYHLVPAICNPIIYGLRTTEIRTQIIYLILVCLNAVTIKMFMYTIYSHFPQN</sequence>
<dbReference type="InParanoid" id="A0A672KRZ9"/>
<evidence type="ECO:0000256" key="8">
    <source>
        <dbReference type="SAM" id="Phobius"/>
    </source>
</evidence>
<evidence type="ECO:0000313" key="10">
    <source>
        <dbReference type="Ensembl" id="ENSSGRP00000013224.1"/>
    </source>
</evidence>
<reference evidence="10" key="2">
    <citation type="submission" date="2025-09" db="UniProtKB">
        <authorList>
            <consortium name="Ensembl"/>
        </authorList>
    </citation>
    <scope>IDENTIFICATION</scope>
</reference>
<feature type="domain" description="G-protein coupled receptors family 1 profile" evidence="9">
    <location>
        <begin position="42"/>
        <end position="291"/>
    </location>
</feature>
<keyword evidence="4" id="KW-0552">Olfaction</keyword>
<evidence type="ECO:0000256" key="4">
    <source>
        <dbReference type="ARBA" id="ARBA00022725"/>
    </source>
</evidence>
<dbReference type="InterPro" id="IPR000276">
    <property type="entry name" value="GPCR_Rhodpsn"/>
</dbReference>
<dbReference type="InterPro" id="IPR000725">
    <property type="entry name" value="Olfact_rcpt"/>
</dbReference>
<feature type="transmembrane region" description="Helical" evidence="8">
    <location>
        <begin position="271"/>
        <end position="290"/>
    </location>
</feature>
<organism evidence="10 11">
    <name type="scientific">Sinocyclocheilus grahami</name>
    <name type="common">Dianchi golden-line fish</name>
    <name type="synonym">Barbus grahami</name>
    <dbReference type="NCBI Taxonomy" id="75366"/>
    <lineage>
        <taxon>Eukaryota</taxon>
        <taxon>Metazoa</taxon>
        <taxon>Chordata</taxon>
        <taxon>Craniata</taxon>
        <taxon>Vertebrata</taxon>
        <taxon>Euteleostomi</taxon>
        <taxon>Actinopterygii</taxon>
        <taxon>Neopterygii</taxon>
        <taxon>Teleostei</taxon>
        <taxon>Ostariophysi</taxon>
        <taxon>Cypriniformes</taxon>
        <taxon>Cyprinidae</taxon>
        <taxon>Cyprininae</taxon>
        <taxon>Sinocyclocheilus</taxon>
    </lineage>
</organism>
<feature type="transmembrane region" description="Helical" evidence="8">
    <location>
        <begin position="197"/>
        <end position="225"/>
    </location>
</feature>
<evidence type="ECO:0000256" key="1">
    <source>
        <dbReference type="ARBA" id="ARBA00004141"/>
    </source>
</evidence>
<protein>
    <submittedName>
        <fullName evidence="10">Olfactory receptor 52Z1-like</fullName>
    </submittedName>
</protein>
<dbReference type="PANTHER" id="PTHR26450">
    <property type="entry name" value="OLFACTORY RECEPTOR 56B1-RELATED"/>
    <property type="match status" value="1"/>
</dbReference>
<dbReference type="PRINTS" id="PR00245">
    <property type="entry name" value="OLFACTORYR"/>
</dbReference>
<keyword evidence="7" id="KW-0807">Transducer</keyword>
<keyword evidence="6 8" id="KW-0472">Membrane</keyword>
<feature type="transmembrane region" description="Helical" evidence="8">
    <location>
        <begin position="245"/>
        <end position="265"/>
    </location>
</feature>
<evidence type="ECO:0000259" key="9">
    <source>
        <dbReference type="PROSITE" id="PS50262"/>
    </source>
</evidence>
<dbReference type="Proteomes" id="UP000472262">
    <property type="component" value="Unassembled WGS sequence"/>
</dbReference>
<keyword evidence="3 8" id="KW-0812">Transmembrane</keyword>
<dbReference type="GO" id="GO:0005886">
    <property type="term" value="C:plasma membrane"/>
    <property type="evidence" value="ECO:0007669"/>
    <property type="project" value="TreeGrafter"/>
</dbReference>
<dbReference type="PROSITE" id="PS50262">
    <property type="entry name" value="G_PROTEIN_RECEP_F1_2"/>
    <property type="match status" value="1"/>
</dbReference>
<dbReference type="GO" id="GO:0004930">
    <property type="term" value="F:G protein-coupled receptor activity"/>
    <property type="evidence" value="ECO:0007669"/>
    <property type="project" value="InterPro"/>
</dbReference>
<keyword evidence="2" id="KW-0716">Sensory transduction</keyword>
<feature type="transmembrane region" description="Helical" evidence="8">
    <location>
        <begin position="99"/>
        <end position="121"/>
    </location>
</feature>